<dbReference type="PRINTS" id="PR00909">
    <property type="entry name" value="SPERMDNBNDNG"/>
</dbReference>
<feature type="signal peptide" evidence="6">
    <location>
        <begin position="1"/>
        <end position="25"/>
    </location>
</feature>
<dbReference type="InterPro" id="IPR006059">
    <property type="entry name" value="SBP"/>
</dbReference>
<organism evidence="7 8">
    <name type="scientific">Clostridium celatum DSM 1785</name>
    <dbReference type="NCBI Taxonomy" id="545697"/>
    <lineage>
        <taxon>Bacteria</taxon>
        <taxon>Bacillati</taxon>
        <taxon>Bacillota</taxon>
        <taxon>Clostridia</taxon>
        <taxon>Eubacteriales</taxon>
        <taxon>Clostridiaceae</taxon>
        <taxon>Clostridium</taxon>
    </lineage>
</organism>
<dbReference type="HOGENOM" id="CLU_026974_1_3_9"/>
<protein>
    <submittedName>
        <fullName evidence="7">Putrescine ABC transporter, periplasmic spermidine</fullName>
    </submittedName>
</protein>
<proteinExistence type="predicted"/>
<keyword evidence="8" id="KW-1185">Reference proteome</keyword>
<keyword evidence="3 6" id="KW-0732">Signal</keyword>
<evidence type="ECO:0000256" key="1">
    <source>
        <dbReference type="ARBA" id="ARBA00004418"/>
    </source>
</evidence>
<evidence type="ECO:0000313" key="7">
    <source>
        <dbReference type="EMBL" id="EKY26290.1"/>
    </source>
</evidence>
<keyword evidence="4" id="KW-0574">Periplasm</keyword>
<keyword evidence="2" id="KW-0813">Transport</keyword>
<dbReference type="STRING" id="545697.HMPREF0216_02072"/>
<feature type="chain" id="PRO_5039177686" evidence="6">
    <location>
        <begin position="26"/>
        <end position="356"/>
    </location>
</feature>
<evidence type="ECO:0000256" key="4">
    <source>
        <dbReference type="ARBA" id="ARBA00022764"/>
    </source>
</evidence>
<dbReference type="PIRSF" id="PIRSF019574">
    <property type="entry name" value="Periplasmic_polyamine_BP"/>
    <property type="match status" value="1"/>
</dbReference>
<dbReference type="EMBL" id="AMEZ01000058">
    <property type="protein sequence ID" value="EKY26290.1"/>
    <property type="molecule type" value="Genomic_DNA"/>
</dbReference>
<dbReference type="AlphaFoldDB" id="L1QF61"/>
<dbReference type="GO" id="GO:0015846">
    <property type="term" value="P:polyamine transport"/>
    <property type="evidence" value="ECO:0007669"/>
    <property type="project" value="InterPro"/>
</dbReference>
<evidence type="ECO:0000256" key="6">
    <source>
        <dbReference type="SAM" id="SignalP"/>
    </source>
</evidence>
<reference evidence="7 8" key="1">
    <citation type="submission" date="2012-05" db="EMBL/GenBank/DDBJ databases">
        <authorList>
            <person name="Weinstock G."/>
            <person name="Sodergren E."/>
            <person name="Lobos E.A."/>
            <person name="Fulton L."/>
            <person name="Fulton R."/>
            <person name="Courtney L."/>
            <person name="Fronick C."/>
            <person name="O'Laughlin M."/>
            <person name="Godfrey J."/>
            <person name="Wilson R.M."/>
            <person name="Miner T."/>
            <person name="Farmer C."/>
            <person name="Delehaunty K."/>
            <person name="Cordes M."/>
            <person name="Minx P."/>
            <person name="Tomlinson C."/>
            <person name="Chen J."/>
            <person name="Wollam A."/>
            <person name="Pepin K.H."/>
            <person name="Bhonagiri V."/>
            <person name="Zhang X."/>
            <person name="Suruliraj S."/>
            <person name="Warren W."/>
            <person name="Mitreva M."/>
            <person name="Mardis E.R."/>
            <person name="Wilson R.K."/>
        </authorList>
    </citation>
    <scope>NUCLEOTIDE SEQUENCE [LARGE SCALE GENOMIC DNA]</scope>
    <source>
        <strain evidence="7 8">DSM 1785</strain>
    </source>
</reference>
<comment type="caution">
    <text evidence="7">The sequence shown here is derived from an EMBL/GenBank/DDBJ whole genome shotgun (WGS) entry which is preliminary data.</text>
</comment>
<sequence length="356" mass="40340">MNKMKRFKKLTALIATALLTTSIFAGCSNNSAGENGTINVFNWGEYIDESLIKDFENETGIKVNYSTYDTNEIMYQKIKTNPGTYDIVIPSDYMIEKMIKEDLLEKIDFNNIPNYKYIGEKFKNLPYDPTNEYSVPYTWGTVGIIYDSTVVTEPVTSWDILWNEKYKDNVYMYNSLRDSLAITLVKNGYSLNSTNADEINVAKEDLLKQLTLTNPIYVIDEVRDNMISGEKALAVVYSGDASYIMSQNPDMKYVVPNEGSNKWFDAIAIPKDAPNKAGAEAFINFLCDPENAKTNIEYIEYSTPNTGAFELLDDEVKNNPAAYPSDAVLERCEVFTDLDPQTLKLYESAFTEILSQ</sequence>
<gene>
    <name evidence="7" type="ORF">HMPREF0216_02072</name>
</gene>
<feature type="binding site" evidence="5">
    <location>
        <position position="93"/>
    </location>
    <ligand>
        <name>spermidine</name>
        <dbReference type="ChEBI" id="CHEBI:57834"/>
    </ligand>
</feature>
<evidence type="ECO:0000313" key="8">
    <source>
        <dbReference type="Proteomes" id="UP000010420"/>
    </source>
</evidence>
<dbReference type="GO" id="GO:0042597">
    <property type="term" value="C:periplasmic space"/>
    <property type="evidence" value="ECO:0007669"/>
    <property type="project" value="UniProtKB-SubCell"/>
</dbReference>
<dbReference type="PANTHER" id="PTHR30222:SF17">
    <property type="entry name" value="SPERMIDINE_PUTRESCINE-BINDING PERIPLASMIC PROTEIN"/>
    <property type="match status" value="1"/>
</dbReference>
<dbReference type="SUPFAM" id="SSF53850">
    <property type="entry name" value="Periplasmic binding protein-like II"/>
    <property type="match status" value="1"/>
</dbReference>
<dbReference type="eggNOG" id="COG0687">
    <property type="taxonomic scope" value="Bacteria"/>
</dbReference>
<comment type="subcellular location">
    <subcellularLocation>
        <location evidence="1">Periplasm</location>
    </subcellularLocation>
</comment>
<dbReference type="Gene3D" id="3.40.190.10">
    <property type="entry name" value="Periplasmic binding protein-like II"/>
    <property type="match status" value="2"/>
</dbReference>
<dbReference type="Proteomes" id="UP000010420">
    <property type="component" value="Unassembled WGS sequence"/>
</dbReference>
<dbReference type="PROSITE" id="PS51257">
    <property type="entry name" value="PROKAR_LIPOPROTEIN"/>
    <property type="match status" value="1"/>
</dbReference>
<dbReference type="PATRIC" id="fig|545697.3.peg.2038"/>
<dbReference type="GO" id="GO:0019808">
    <property type="term" value="F:polyamine binding"/>
    <property type="evidence" value="ECO:0007669"/>
    <property type="project" value="InterPro"/>
</dbReference>
<evidence type="ECO:0000256" key="2">
    <source>
        <dbReference type="ARBA" id="ARBA00022448"/>
    </source>
</evidence>
<name>L1QF61_9CLOT</name>
<dbReference type="CDD" id="cd13663">
    <property type="entry name" value="PBP2_PotD_PotF_like_2"/>
    <property type="match status" value="1"/>
</dbReference>
<dbReference type="PANTHER" id="PTHR30222">
    <property type="entry name" value="SPERMIDINE/PUTRESCINE-BINDING PERIPLASMIC PROTEIN"/>
    <property type="match status" value="1"/>
</dbReference>
<dbReference type="InterPro" id="IPR001188">
    <property type="entry name" value="Sperm_putr-bd"/>
</dbReference>
<dbReference type="Pfam" id="PF13416">
    <property type="entry name" value="SBP_bac_8"/>
    <property type="match status" value="1"/>
</dbReference>
<accession>L1QF61</accession>
<evidence type="ECO:0000256" key="5">
    <source>
        <dbReference type="PIRSR" id="PIRSR019574-1"/>
    </source>
</evidence>
<feature type="binding site" evidence="5">
    <location>
        <position position="45"/>
    </location>
    <ligand>
        <name>spermidine</name>
        <dbReference type="ChEBI" id="CHEBI:57834"/>
    </ligand>
</feature>
<evidence type="ECO:0000256" key="3">
    <source>
        <dbReference type="ARBA" id="ARBA00022729"/>
    </source>
</evidence>